<evidence type="ECO:0000256" key="2">
    <source>
        <dbReference type="ARBA" id="ARBA00022679"/>
    </source>
</evidence>
<evidence type="ECO:0000256" key="1">
    <source>
        <dbReference type="ARBA" id="ARBA00022603"/>
    </source>
</evidence>
<dbReference type="EMBL" id="FJOG01000036">
    <property type="protein sequence ID" value="CZR66315.1"/>
    <property type="molecule type" value="Genomic_DNA"/>
</dbReference>
<evidence type="ECO:0000313" key="8">
    <source>
        <dbReference type="Proteomes" id="UP000184330"/>
    </source>
</evidence>
<gene>
    <name evidence="7" type="ORF">PAC_16216</name>
</gene>
<accession>A0A1L7XMP0</accession>
<dbReference type="InterPro" id="IPR036390">
    <property type="entry name" value="WH_DNA-bd_sf"/>
</dbReference>
<dbReference type="OrthoDB" id="2410195at2759"/>
<dbReference type="InterPro" id="IPR001077">
    <property type="entry name" value="COMT_C"/>
</dbReference>
<evidence type="ECO:0000313" key="7">
    <source>
        <dbReference type="EMBL" id="CZR66315.1"/>
    </source>
</evidence>
<dbReference type="PROSITE" id="PS51683">
    <property type="entry name" value="SAM_OMT_II"/>
    <property type="match status" value="1"/>
</dbReference>
<dbReference type="GO" id="GO:0046983">
    <property type="term" value="F:protein dimerization activity"/>
    <property type="evidence" value="ECO:0007669"/>
    <property type="project" value="InterPro"/>
</dbReference>
<dbReference type="PANTHER" id="PTHR43712">
    <property type="entry name" value="PUTATIVE (AFU_ORTHOLOGUE AFUA_4G14580)-RELATED"/>
    <property type="match status" value="1"/>
</dbReference>
<keyword evidence="3" id="KW-0949">S-adenosyl-L-methionine</keyword>
<dbReference type="SUPFAM" id="SSF46785">
    <property type="entry name" value="Winged helix' DNA-binding domain"/>
    <property type="match status" value="1"/>
</dbReference>
<feature type="active site" description="Proton acceptor" evidence="4">
    <location>
        <position position="323"/>
    </location>
</feature>
<dbReference type="GO" id="GO:0008171">
    <property type="term" value="F:O-methyltransferase activity"/>
    <property type="evidence" value="ECO:0007669"/>
    <property type="project" value="InterPro"/>
</dbReference>
<dbReference type="SUPFAM" id="SSF53335">
    <property type="entry name" value="S-adenosyl-L-methionine-dependent methyltransferases"/>
    <property type="match status" value="1"/>
</dbReference>
<evidence type="ECO:0000259" key="5">
    <source>
        <dbReference type="Pfam" id="PF00891"/>
    </source>
</evidence>
<dbReference type="GO" id="GO:0032259">
    <property type="term" value="P:methylation"/>
    <property type="evidence" value="ECO:0007669"/>
    <property type="project" value="UniProtKB-KW"/>
</dbReference>
<sequence length="414" mass="46199">MDIKSMMEQQHAAVKSTLAQLTAAVEGYSTTFEKNISLNDPAAMGEIAQCQVKMLDNVKQMQSAVYGPLNMVTLNFEEFFRSGSLRALLEMGVFDALPLDGSGMSASELAETLKVDEALLVRLMRMVVPTYFTESSPEVYTHTPNSMVYLFPPLRGGFKMMFDEFGPPSFKLSEFLKKNGYQNPNSLTNNPFTYAHDTKGLNMFEFLAKDPVRFKNFNAAMEAKTAQTTLPYDLFPFQEEFSKVETTDETVLLVDVGGGNGQATTAIRALCPEIKGKMILQDQPQVIDGIADPLPGVEKMGYDFFTPQPIKGALIYYIRRCLHDWPETECITILRNIRSAMTPGTSRLLISEIVLPIGQTDFETAWYDICMLTFSGMERSEKQWRSLLDKSGFTLVKIHGVGGTNFSVLEAALK</sequence>
<dbReference type="Gene3D" id="3.40.50.150">
    <property type="entry name" value="Vaccinia Virus protein VP39"/>
    <property type="match status" value="1"/>
</dbReference>
<feature type="domain" description="O-methyltransferase C-terminal" evidence="5">
    <location>
        <begin position="197"/>
        <end position="393"/>
    </location>
</feature>
<dbReference type="Gene3D" id="1.10.10.10">
    <property type="entry name" value="Winged helix-like DNA-binding domain superfamily/Winged helix DNA-binding domain"/>
    <property type="match status" value="1"/>
</dbReference>
<dbReference type="InterPro" id="IPR012967">
    <property type="entry name" value="COMT_dimerisation"/>
</dbReference>
<name>A0A1L7XMP0_9HELO</name>
<protein>
    <submittedName>
        <fullName evidence="7">Related to O-methyltransferase B</fullName>
    </submittedName>
</protein>
<dbReference type="PANTHER" id="PTHR43712:SF1">
    <property type="entry name" value="HYPOTHETICAL O-METHYLTRANSFERASE (EUROFUNG)-RELATED"/>
    <property type="match status" value="1"/>
</dbReference>
<dbReference type="Pfam" id="PF08100">
    <property type="entry name" value="Dimerisation"/>
    <property type="match status" value="1"/>
</dbReference>
<feature type="domain" description="O-methyltransferase dimerisation" evidence="6">
    <location>
        <begin position="78"/>
        <end position="150"/>
    </location>
</feature>
<keyword evidence="8" id="KW-1185">Reference proteome</keyword>
<dbReference type="InterPro" id="IPR029063">
    <property type="entry name" value="SAM-dependent_MTases_sf"/>
</dbReference>
<dbReference type="Proteomes" id="UP000184330">
    <property type="component" value="Unassembled WGS sequence"/>
</dbReference>
<dbReference type="AlphaFoldDB" id="A0A1L7XMP0"/>
<evidence type="ECO:0000256" key="3">
    <source>
        <dbReference type="ARBA" id="ARBA00022691"/>
    </source>
</evidence>
<evidence type="ECO:0000259" key="6">
    <source>
        <dbReference type="Pfam" id="PF08100"/>
    </source>
</evidence>
<dbReference type="InterPro" id="IPR016461">
    <property type="entry name" value="COMT-like"/>
</dbReference>
<dbReference type="PIRSF" id="PIRSF005739">
    <property type="entry name" value="O-mtase"/>
    <property type="match status" value="1"/>
</dbReference>
<proteinExistence type="predicted"/>
<organism evidence="7 8">
    <name type="scientific">Phialocephala subalpina</name>
    <dbReference type="NCBI Taxonomy" id="576137"/>
    <lineage>
        <taxon>Eukaryota</taxon>
        <taxon>Fungi</taxon>
        <taxon>Dikarya</taxon>
        <taxon>Ascomycota</taxon>
        <taxon>Pezizomycotina</taxon>
        <taxon>Leotiomycetes</taxon>
        <taxon>Helotiales</taxon>
        <taxon>Mollisiaceae</taxon>
        <taxon>Phialocephala</taxon>
        <taxon>Phialocephala fortinii species complex</taxon>
    </lineage>
</organism>
<dbReference type="Pfam" id="PF00891">
    <property type="entry name" value="Methyltransf_2"/>
    <property type="match status" value="1"/>
</dbReference>
<evidence type="ECO:0000256" key="4">
    <source>
        <dbReference type="PIRSR" id="PIRSR005739-1"/>
    </source>
</evidence>
<dbReference type="InterPro" id="IPR036388">
    <property type="entry name" value="WH-like_DNA-bd_sf"/>
</dbReference>
<reference evidence="7 8" key="1">
    <citation type="submission" date="2016-03" db="EMBL/GenBank/DDBJ databases">
        <authorList>
            <person name="Ploux O."/>
        </authorList>
    </citation>
    <scope>NUCLEOTIDE SEQUENCE [LARGE SCALE GENOMIC DNA]</scope>
    <source>
        <strain evidence="7 8">UAMH 11012</strain>
    </source>
</reference>
<keyword evidence="1 7" id="KW-0489">Methyltransferase</keyword>
<keyword evidence="2 7" id="KW-0808">Transferase</keyword>